<dbReference type="OrthoDB" id="997179at2"/>
<reference evidence="1 2" key="1">
    <citation type="submission" date="2014-09" db="EMBL/GenBank/DDBJ databases">
        <title>Sporocytophaga myxococcoides PG-01 genome sequencing.</title>
        <authorList>
            <person name="Liu L."/>
            <person name="Gao P.J."/>
            <person name="Chen G.J."/>
            <person name="Wang L.S."/>
        </authorList>
    </citation>
    <scope>NUCLEOTIDE SEQUENCE [LARGE SCALE GENOMIC DNA]</scope>
    <source>
        <strain evidence="1 2">PG-01</strain>
    </source>
</reference>
<keyword evidence="2" id="KW-1185">Reference proteome</keyword>
<comment type="caution">
    <text evidence="1">The sequence shown here is derived from an EMBL/GenBank/DDBJ whole genome shotgun (WGS) entry which is preliminary data.</text>
</comment>
<dbReference type="Proteomes" id="UP000030185">
    <property type="component" value="Unassembled WGS sequence"/>
</dbReference>
<dbReference type="RefSeq" id="WP_045467310.1">
    <property type="nucleotide sequence ID" value="NZ_BBLT01000009.1"/>
</dbReference>
<evidence type="ECO:0008006" key="3">
    <source>
        <dbReference type="Google" id="ProtNLM"/>
    </source>
</evidence>
<dbReference type="eggNOG" id="ENOG502ZSP8">
    <property type="taxonomic scope" value="Bacteria"/>
</dbReference>
<evidence type="ECO:0000313" key="2">
    <source>
        <dbReference type="Proteomes" id="UP000030185"/>
    </source>
</evidence>
<proteinExistence type="predicted"/>
<gene>
    <name evidence="1" type="ORF">MYP_4060</name>
</gene>
<accession>A0A098LIR0</accession>
<dbReference type="AlphaFoldDB" id="A0A098LIR0"/>
<protein>
    <recommendedName>
        <fullName evidence="3">DUF4595 domain-containing protein</fullName>
    </recommendedName>
</protein>
<sequence length="268" mass="30622">MKKHLLTLTFGICSTVLAFTACKKDKDVKPDDAQSIICLPDTIAFQDNGKYVLEYNTQKQLIKVNKSDKDGKYDGYMAFTYSANKITEVSYDANGTKLFEGEHYLNDNGSVNYSSQMWNYNNLSYDTVFYTYNSDNQIVLQVRKARYEDASTSVDSTSYVYSEGNLVSSLVILPSEKHEVTYTTSQYENKYNIFDDRVFIPGFYGKGSKNLVTKEVETIPGYGVMTTTYEYNLNSDGFIVGRNYLVMDSNRPDQPYYEQKSKISYACK</sequence>
<dbReference type="STRING" id="153721.MYP_4060"/>
<dbReference type="EMBL" id="BBLT01000009">
    <property type="protein sequence ID" value="GAL86830.1"/>
    <property type="molecule type" value="Genomic_DNA"/>
</dbReference>
<evidence type="ECO:0000313" key="1">
    <source>
        <dbReference type="EMBL" id="GAL86830.1"/>
    </source>
</evidence>
<name>A0A098LIR0_9BACT</name>
<dbReference type="PROSITE" id="PS51257">
    <property type="entry name" value="PROKAR_LIPOPROTEIN"/>
    <property type="match status" value="1"/>
</dbReference>
<organism evidence="1 2">
    <name type="scientific">Sporocytophaga myxococcoides</name>
    <dbReference type="NCBI Taxonomy" id="153721"/>
    <lineage>
        <taxon>Bacteria</taxon>
        <taxon>Pseudomonadati</taxon>
        <taxon>Bacteroidota</taxon>
        <taxon>Cytophagia</taxon>
        <taxon>Cytophagales</taxon>
        <taxon>Cytophagaceae</taxon>
        <taxon>Sporocytophaga</taxon>
    </lineage>
</organism>